<dbReference type="Proteomes" id="UP000249720">
    <property type="component" value="Unassembled WGS sequence"/>
</dbReference>
<evidence type="ECO:0000313" key="4">
    <source>
        <dbReference type="Proteomes" id="UP000249720"/>
    </source>
</evidence>
<dbReference type="SUPFAM" id="SSF52402">
    <property type="entry name" value="Adenine nucleotide alpha hydrolases-like"/>
    <property type="match status" value="2"/>
</dbReference>
<comment type="caution">
    <text evidence="3">The sequence shown here is derived from an EMBL/GenBank/DDBJ whole genome shotgun (WGS) entry which is preliminary data.</text>
</comment>
<keyword evidence="4" id="KW-1185">Reference proteome</keyword>
<accession>A0A2W7RLY4</accession>
<organism evidence="3 4">
    <name type="scientific">Hydrotalea sandarakina</name>
    <dbReference type="NCBI Taxonomy" id="1004304"/>
    <lineage>
        <taxon>Bacteria</taxon>
        <taxon>Pseudomonadati</taxon>
        <taxon>Bacteroidota</taxon>
        <taxon>Chitinophagia</taxon>
        <taxon>Chitinophagales</taxon>
        <taxon>Chitinophagaceae</taxon>
        <taxon>Hydrotalea</taxon>
    </lineage>
</organism>
<dbReference type="InterPro" id="IPR006016">
    <property type="entry name" value="UspA"/>
</dbReference>
<dbReference type="InterPro" id="IPR006015">
    <property type="entry name" value="Universal_stress_UspA"/>
</dbReference>
<dbReference type="PRINTS" id="PR01438">
    <property type="entry name" value="UNVRSLSTRESS"/>
</dbReference>
<dbReference type="EMBL" id="QKZV01000007">
    <property type="protein sequence ID" value="PZX61404.1"/>
    <property type="molecule type" value="Genomic_DNA"/>
</dbReference>
<sequence>MKTILVPTDFSETAKHAAIYAMEVAKQVNAEKVILYNTYQTMVTVGADPLIPAVDTVSIENLEQGSKTGLENLKFVLLAYQSPHVTIETISEFNFLTDGIKGVCEKMNIDLIIMGITGGDAIEENLFGSNTINVAKHVHVPVIIVPKHAPIKPIEKVLFLSDFQQVVETTPAKPILNILDATHAALYVMNIDKDNSHFTPDTPHQSLMLHNLLHQYNPEYHFVDSDNFMEATNTFVHQHKIDLLITIPKRRSFFDTIFKRSHTKMMAFHSNVPLMVVHD</sequence>
<evidence type="ECO:0000313" key="3">
    <source>
        <dbReference type="EMBL" id="PZX61404.1"/>
    </source>
</evidence>
<dbReference type="PANTHER" id="PTHR46268:SF6">
    <property type="entry name" value="UNIVERSAL STRESS PROTEIN UP12"/>
    <property type="match status" value="1"/>
</dbReference>
<comment type="similarity">
    <text evidence="1">Belongs to the universal stress protein A family.</text>
</comment>
<feature type="domain" description="UspA" evidence="2">
    <location>
        <begin position="1"/>
        <end position="146"/>
    </location>
</feature>
<evidence type="ECO:0000256" key="1">
    <source>
        <dbReference type="ARBA" id="ARBA00008791"/>
    </source>
</evidence>
<reference evidence="3 4" key="1">
    <citation type="submission" date="2018-06" db="EMBL/GenBank/DDBJ databases">
        <title>Genomic Encyclopedia of Archaeal and Bacterial Type Strains, Phase II (KMG-II): from individual species to whole genera.</title>
        <authorList>
            <person name="Goeker M."/>
        </authorList>
    </citation>
    <scope>NUCLEOTIDE SEQUENCE [LARGE SCALE GENOMIC DNA]</scope>
    <source>
        <strain evidence="3 4">DSM 23241</strain>
    </source>
</reference>
<proteinExistence type="inferred from homology"/>
<gene>
    <name evidence="3" type="ORF">LX80_02134</name>
</gene>
<evidence type="ECO:0000259" key="2">
    <source>
        <dbReference type="Pfam" id="PF00582"/>
    </source>
</evidence>
<protein>
    <submittedName>
        <fullName evidence="3">Nucleotide-binding universal stress UspA family protein</fullName>
    </submittedName>
</protein>
<name>A0A2W7RLY4_9BACT</name>
<dbReference type="AlphaFoldDB" id="A0A2W7RLY4"/>
<dbReference type="Gene3D" id="3.40.50.12370">
    <property type="match status" value="1"/>
</dbReference>
<dbReference type="CDD" id="cd00293">
    <property type="entry name" value="USP-like"/>
    <property type="match status" value="1"/>
</dbReference>
<dbReference type="PANTHER" id="PTHR46268">
    <property type="entry name" value="STRESS RESPONSE PROTEIN NHAX"/>
    <property type="match status" value="1"/>
</dbReference>
<dbReference type="OrthoDB" id="9788959at2"/>
<dbReference type="RefSeq" id="WP_111296276.1">
    <property type="nucleotide sequence ID" value="NZ_QKZV01000007.1"/>
</dbReference>
<dbReference type="Pfam" id="PF00582">
    <property type="entry name" value="Usp"/>
    <property type="match status" value="1"/>
</dbReference>